<dbReference type="OrthoDB" id="9794842at2"/>
<dbReference type="CDD" id="cd06583">
    <property type="entry name" value="PGRP"/>
    <property type="match status" value="1"/>
</dbReference>
<comment type="similarity">
    <text evidence="2">Belongs to the N-acetylmuramoyl-L-alanine amidase 2 family.</text>
</comment>
<dbReference type="Gene3D" id="1.10.101.10">
    <property type="entry name" value="PGBD-like superfamily/PGBD"/>
    <property type="match status" value="1"/>
</dbReference>
<dbReference type="RefSeq" id="WP_088559801.1">
    <property type="nucleotide sequence ID" value="NZ_FYEH01000001.1"/>
</dbReference>
<keyword evidence="4" id="KW-0378">Hydrolase</keyword>
<dbReference type="Proteomes" id="UP000197065">
    <property type="component" value="Unassembled WGS sequence"/>
</dbReference>
<evidence type="ECO:0000256" key="3">
    <source>
        <dbReference type="ARBA" id="ARBA00011901"/>
    </source>
</evidence>
<dbReference type="PANTHER" id="PTHR30417">
    <property type="entry name" value="N-ACETYLMURAMOYL-L-ALANINE AMIDASE AMID"/>
    <property type="match status" value="1"/>
</dbReference>
<dbReference type="PANTHER" id="PTHR30417:SF1">
    <property type="entry name" value="N-ACETYLMURAMOYL-L-ALANINE AMIDASE AMID"/>
    <property type="match status" value="1"/>
</dbReference>
<dbReference type="SUPFAM" id="SSF47090">
    <property type="entry name" value="PGBD-like"/>
    <property type="match status" value="1"/>
</dbReference>
<evidence type="ECO:0000256" key="4">
    <source>
        <dbReference type="ARBA" id="ARBA00022801"/>
    </source>
</evidence>
<dbReference type="GO" id="GO:0008745">
    <property type="term" value="F:N-acetylmuramoyl-L-alanine amidase activity"/>
    <property type="evidence" value="ECO:0007669"/>
    <property type="project" value="UniProtKB-EC"/>
</dbReference>
<comment type="catalytic activity">
    <reaction evidence="1">
        <text>Hydrolyzes the link between N-acetylmuramoyl residues and L-amino acid residues in certain cell-wall glycopeptides.</text>
        <dbReference type="EC" id="3.5.1.28"/>
    </reaction>
</comment>
<dbReference type="InterPro" id="IPR036366">
    <property type="entry name" value="PGBDSf"/>
</dbReference>
<dbReference type="InterPro" id="IPR036505">
    <property type="entry name" value="Amidase/PGRP_sf"/>
</dbReference>
<dbReference type="GO" id="GO:0009253">
    <property type="term" value="P:peptidoglycan catabolic process"/>
    <property type="evidence" value="ECO:0007669"/>
    <property type="project" value="InterPro"/>
</dbReference>
<evidence type="ECO:0000313" key="7">
    <source>
        <dbReference type="EMBL" id="SNB56097.1"/>
    </source>
</evidence>
<evidence type="ECO:0000256" key="5">
    <source>
        <dbReference type="ARBA" id="ARBA00023316"/>
    </source>
</evidence>
<reference evidence="7 8" key="1">
    <citation type="submission" date="2017-06" db="EMBL/GenBank/DDBJ databases">
        <authorList>
            <person name="Kim H.J."/>
            <person name="Triplett B.A."/>
        </authorList>
    </citation>
    <scope>NUCLEOTIDE SEQUENCE [LARGE SCALE GENOMIC DNA]</scope>
    <source>
        <strain evidence="7 8">B29T1</strain>
    </source>
</reference>
<proteinExistence type="inferred from homology"/>
<dbReference type="EC" id="3.5.1.28" evidence="3"/>
<evidence type="ECO:0000256" key="1">
    <source>
        <dbReference type="ARBA" id="ARBA00001561"/>
    </source>
</evidence>
<dbReference type="EMBL" id="FYEH01000001">
    <property type="protein sequence ID" value="SNB56097.1"/>
    <property type="molecule type" value="Genomic_DNA"/>
</dbReference>
<feature type="domain" description="N-acetylmuramoyl-L-alanine amidase" evidence="6">
    <location>
        <begin position="8"/>
        <end position="144"/>
    </location>
</feature>
<dbReference type="InterPro" id="IPR002502">
    <property type="entry name" value="Amidase_domain"/>
</dbReference>
<evidence type="ECO:0000313" key="8">
    <source>
        <dbReference type="Proteomes" id="UP000197065"/>
    </source>
</evidence>
<dbReference type="InterPro" id="IPR051206">
    <property type="entry name" value="NAMLAA_amidase_2"/>
</dbReference>
<dbReference type="InterPro" id="IPR036365">
    <property type="entry name" value="PGBD-like_sf"/>
</dbReference>
<accession>A0A212Q9X5</accession>
<dbReference type="Gene3D" id="3.40.80.10">
    <property type="entry name" value="Peptidoglycan recognition protein-like"/>
    <property type="match status" value="1"/>
</dbReference>
<protein>
    <recommendedName>
        <fullName evidence="3">N-acetylmuramoyl-L-alanine amidase</fullName>
        <ecNumber evidence="3">3.5.1.28</ecNumber>
    </recommendedName>
</protein>
<organism evidence="7 8">
    <name type="scientific">Arboricoccus pini</name>
    <dbReference type="NCBI Taxonomy" id="1963835"/>
    <lineage>
        <taxon>Bacteria</taxon>
        <taxon>Pseudomonadati</taxon>
        <taxon>Pseudomonadota</taxon>
        <taxon>Alphaproteobacteria</taxon>
        <taxon>Geminicoccales</taxon>
        <taxon>Geminicoccaceae</taxon>
        <taxon>Arboricoccus</taxon>
    </lineage>
</organism>
<dbReference type="SMART" id="SM00644">
    <property type="entry name" value="Ami_2"/>
    <property type="match status" value="1"/>
</dbReference>
<dbReference type="SUPFAM" id="SSF55846">
    <property type="entry name" value="N-acetylmuramoyl-L-alanine amidase-like"/>
    <property type="match status" value="1"/>
</dbReference>
<sequence length="235" mass="26252">MLMIEAPSPNWDAREQGRIDMIVLHYTGMPSGAEALARLRDPVAKVSAHFLLEEDGRLFRLVAETERAWHAGVSYWQGQERLNDVSIGIEIVNPGHEFGYRPFPDVQMRRLRTLLDDLVARFHIRPDRVLAHSDIAPDRKEDPGELFDWQVLARAGIGLWPEVGAGDGARGDVADLLAAIGYRRPHDPVSLRTALVAFQRHWHPYAVDGQADESTLERLAAVADAVSRVACGEPR</sequence>
<gene>
    <name evidence="7" type="ORF">SAMN07250955_101519</name>
</gene>
<keyword evidence="5" id="KW-0961">Cell wall biogenesis/degradation</keyword>
<evidence type="ECO:0000259" key="6">
    <source>
        <dbReference type="SMART" id="SM00644"/>
    </source>
</evidence>
<dbReference type="GO" id="GO:0019867">
    <property type="term" value="C:outer membrane"/>
    <property type="evidence" value="ECO:0007669"/>
    <property type="project" value="TreeGrafter"/>
</dbReference>
<name>A0A212Q9X5_9PROT</name>
<evidence type="ECO:0000256" key="2">
    <source>
        <dbReference type="ARBA" id="ARBA00007553"/>
    </source>
</evidence>
<dbReference type="Pfam" id="PF01510">
    <property type="entry name" value="Amidase_2"/>
    <property type="match status" value="1"/>
</dbReference>
<dbReference type="GO" id="GO:0071555">
    <property type="term" value="P:cell wall organization"/>
    <property type="evidence" value="ECO:0007669"/>
    <property type="project" value="UniProtKB-KW"/>
</dbReference>
<keyword evidence="8" id="KW-1185">Reference proteome</keyword>
<dbReference type="AlphaFoldDB" id="A0A212Q9X5"/>
<dbReference type="GO" id="GO:0009254">
    <property type="term" value="P:peptidoglycan turnover"/>
    <property type="evidence" value="ECO:0007669"/>
    <property type="project" value="TreeGrafter"/>
</dbReference>